<keyword evidence="4" id="KW-0479">Metal-binding</keyword>
<dbReference type="InterPro" id="IPR058240">
    <property type="entry name" value="rSAM_sf"/>
</dbReference>
<evidence type="ECO:0000256" key="3">
    <source>
        <dbReference type="ARBA" id="ARBA00022691"/>
    </source>
</evidence>
<dbReference type="Gene3D" id="3.20.20.70">
    <property type="entry name" value="Aldolase class I"/>
    <property type="match status" value="1"/>
</dbReference>
<dbReference type="SFLD" id="SFLDG01094">
    <property type="entry name" value="Uncharacterised_Radical_SAM_Su"/>
    <property type="match status" value="1"/>
</dbReference>
<comment type="cofactor">
    <cofactor evidence="1">
        <name>[4Fe-4S] cluster</name>
        <dbReference type="ChEBI" id="CHEBI:49883"/>
    </cofactor>
</comment>
<evidence type="ECO:0000256" key="4">
    <source>
        <dbReference type="ARBA" id="ARBA00022723"/>
    </source>
</evidence>
<dbReference type="InterPro" id="IPR013785">
    <property type="entry name" value="Aldolase_TIM"/>
</dbReference>
<dbReference type="PANTHER" id="PTHR30352">
    <property type="entry name" value="PYRUVATE FORMATE-LYASE-ACTIVATING ENZYME"/>
    <property type="match status" value="1"/>
</dbReference>
<evidence type="ECO:0000256" key="2">
    <source>
        <dbReference type="ARBA" id="ARBA00022485"/>
    </source>
</evidence>
<dbReference type="GO" id="GO:0046872">
    <property type="term" value="F:metal ion binding"/>
    <property type="evidence" value="ECO:0007669"/>
    <property type="project" value="UniProtKB-KW"/>
</dbReference>
<keyword evidence="3" id="KW-0949">S-adenosyl-L-methionine</keyword>
<organism evidence="8 9">
    <name type="scientific">Geothermobacter hydrogeniphilus</name>
    <dbReference type="NCBI Taxonomy" id="1969733"/>
    <lineage>
        <taxon>Bacteria</taxon>
        <taxon>Pseudomonadati</taxon>
        <taxon>Thermodesulfobacteriota</taxon>
        <taxon>Desulfuromonadia</taxon>
        <taxon>Desulfuromonadales</taxon>
        <taxon>Geothermobacteraceae</taxon>
        <taxon>Geothermobacter</taxon>
    </lineage>
</organism>
<dbReference type="NCBIfam" id="TIGR02495">
    <property type="entry name" value="NrdG2"/>
    <property type="match status" value="1"/>
</dbReference>
<dbReference type="PANTHER" id="PTHR30352:SF13">
    <property type="entry name" value="GLYCYL-RADICAL ENZYME ACTIVATING ENZYME YJJW-RELATED"/>
    <property type="match status" value="1"/>
</dbReference>
<dbReference type="SFLD" id="SFLDS00029">
    <property type="entry name" value="Radical_SAM"/>
    <property type="match status" value="1"/>
</dbReference>
<dbReference type="RefSeq" id="WP_085010401.1">
    <property type="nucleotide sequence ID" value="NZ_NAAD01000009.1"/>
</dbReference>
<dbReference type="AlphaFoldDB" id="A0A1X0Y5C4"/>
<dbReference type="InterPro" id="IPR034457">
    <property type="entry name" value="Organic_radical-activating"/>
</dbReference>
<dbReference type="EMBL" id="NAAD01000009">
    <property type="protein sequence ID" value="ORJ60329.1"/>
    <property type="molecule type" value="Genomic_DNA"/>
</dbReference>
<protein>
    <submittedName>
        <fullName evidence="8">Anaerobic ribonucleoside-triphosphate reductase activating protein</fullName>
    </submittedName>
</protein>
<sequence>MAIKGFQGTSLLDYPGRIASLVFFSGCNLTCPFCHNPSLVLAPETLDDYPLEAVLEDLEARREFIDGVVMTGGEPTLAPELVCLAEQVKDLGLLVKIDTNGLAPQVLESLLQRRWLDFVALDLKTSPQRYGELHRGPVSLGVLRRTVELLLQGGMEYELRTTCVPGLVEKRDIEALGKLVSGASRWVLQQFVPEHALDDGCSALQPHSPEAMEDLRSVAAGYVDEAVLRGL</sequence>
<dbReference type="PROSITE" id="PS51918">
    <property type="entry name" value="RADICAL_SAM"/>
    <property type="match status" value="1"/>
</dbReference>
<name>A0A1X0Y5C4_9BACT</name>
<evidence type="ECO:0000313" key="9">
    <source>
        <dbReference type="Proteomes" id="UP000193136"/>
    </source>
</evidence>
<evidence type="ECO:0000256" key="6">
    <source>
        <dbReference type="ARBA" id="ARBA00023014"/>
    </source>
</evidence>
<dbReference type="STRING" id="1969733.B5V00_08755"/>
<comment type="caution">
    <text evidence="8">The sequence shown here is derived from an EMBL/GenBank/DDBJ whole genome shotgun (WGS) entry which is preliminary data.</text>
</comment>
<dbReference type="InterPro" id="IPR007197">
    <property type="entry name" value="rSAM"/>
</dbReference>
<keyword evidence="2" id="KW-0004">4Fe-4S</keyword>
<evidence type="ECO:0000259" key="7">
    <source>
        <dbReference type="PROSITE" id="PS51918"/>
    </source>
</evidence>
<gene>
    <name evidence="8" type="ORF">B5V00_08755</name>
</gene>
<dbReference type="Pfam" id="PF04055">
    <property type="entry name" value="Radical_SAM"/>
    <property type="match status" value="1"/>
</dbReference>
<feature type="domain" description="Radical SAM core" evidence="7">
    <location>
        <begin position="13"/>
        <end position="231"/>
    </location>
</feature>
<keyword evidence="5" id="KW-0408">Iron</keyword>
<dbReference type="InterPro" id="IPR012840">
    <property type="entry name" value="NrdG2"/>
</dbReference>
<evidence type="ECO:0000313" key="8">
    <source>
        <dbReference type="EMBL" id="ORJ60329.1"/>
    </source>
</evidence>
<dbReference type="Proteomes" id="UP000193136">
    <property type="component" value="Unassembled WGS sequence"/>
</dbReference>
<accession>A0A1X0Y5C4</accession>
<dbReference type="GO" id="GO:0051539">
    <property type="term" value="F:4 iron, 4 sulfur cluster binding"/>
    <property type="evidence" value="ECO:0007669"/>
    <property type="project" value="UniProtKB-KW"/>
</dbReference>
<evidence type="ECO:0000256" key="5">
    <source>
        <dbReference type="ARBA" id="ARBA00023004"/>
    </source>
</evidence>
<dbReference type="OrthoDB" id="9782387at2"/>
<dbReference type="CDD" id="cd01335">
    <property type="entry name" value="Radical_SAM"/>
    <property type="match status" value="1"/>
</dbReference>
<keyword evidence="6" id="KW-0411">Iron-sulfur</keyword>
<reference evidence="8 9" key="1">
    <citation type="submission" date="2017-03" db="EMBL/GenBank/DDBJ databases">
        <title>Genome sequence of Geothermobacter sp. EPR-M, Deep-Sea Iron Reducer.</title>
        <authorList>
            <person name="Tully B."/>
            <person name="Savalia P."/>
            <person name="Abuyen K."/>
            <person name="Baughan C."/>
            <person name="Romero E."/>
            <person name="Ronkowski C."/>
            <person name="Torres B."/>
            <person name="Tremblay J."/>
            <person name="Trujillo A."/>
            <person name="Tyler M."/>
            <person name="Perez-Rodriguez I."/>
            <person name="Amend J."/>
        </authorList>
    </citation>
    <scope>NUCLEOTIDE SEQUENCE [LARGE SCALE GENOMIC DNA]</scope>
    <source>
        <strain evidence="8 9">EPR-M</strain>
    </source>
</reference>
<dbReference type="SUPFAM" id="SSF102114">
    <property type="entry name" value="Radical SAM enzymes"/>
    <property type="match status" value="1"/>
</dbReference>
<keyword evidence="9" id="KW-1185">Reference proteome</keyword>
<dbReference type="GO" id="GO:0003824">
    <property type="term" value="F:catalytic activity"/>
    <property type="evidence" value="ECO:0007669"/>
    <property type="project" value="InterPro"/>
</dbReference>
<proteinExistence type="predicted"/>
<evidence type="ECO:0000256" key="1">
    <source>
        <dbReference type="ARBA" id="ARBA00001966"/>
    </source>
</evidence>